<gene>
    <name evidence="1" type="ORF">ADIS_0399</name>
</gene>
<accession>R7ZYK9</accession>
<name>R7ZYK9_9BACT</name>
<sequence>MIETPESEGKNKQFVFGRDGTMRIIENGMVVRDSEFYMEAYENSFGLKVVETGARLVVSFKADTLIVSNPVFGDANYFIRK</sequence>
<proteinExistence type="predicted"/>
<protein>
    <submittedName>
        <fullName evidence="1">Uncharacterized protein</fullName>
    </submittedName>
</protein>
<dbReference type="AlphaFoldDB" id="R7ZYK9"/>
<dbReference type="EMBL" id="AQHR01000015">
    <property type="protein sequence ID" value="EON79170.1"/>
    <property type="molecule type" value="Genomic_DNA"/>
</dbReference>
<comment type="caution">
    <text evidence="1">The sequence shown here is derived from an EMBL/GenBank/DDBJ whole genome shotgun (WGS) entry which is preliminary data.</text>
</comment>
<keyword evidence="2" id="KW-1185">Reference proteome</keyword>
<dbReference type="Proteomes" id="UP000013909">
    <property type="component" value="Unassembled WGS sequence"/>
</dbReference>
<evidence type="ECO:0000313" key="2">
    <source>
        <dbReference type="Proteomes" id="UP000013909"/>
    </source>
</evidence>
<evidence type="ECO:0000313" key="1">
    <source>
        <dbReference type="EMBL" id="EON79170.1"/>
    </source>
</evidence>
<organism evidence="1 2">
    <name type="scientific">Lunatimonas lonarensis</name>
    <dbReference type="NCBI Taxonomy" id="1232681"/>
    <lineage>
        <taxon>Bacteria</taxon>
        <taxon>Pseudomonadati</taxon>
        <taxon>Bacteroidota</taxon>
        <taxon>Cytophagia</taxon>
        <taxon>Cytophagales</taxon>
        <taxon>Cyclobacteriaceae</taxon>
    </lineage>
</organism>
<reference evidence="1 2" key="1">
    <citation type="submission" date="2013-02" db="EMBL/GenBank/DDBJ databases">
        <title>A novel strain isolated from Lonar lake, Maharashtra, India.</title>
        <authorList>
            <person name="Singh A."/>
        </authorList>
    </citation>
    <scope>NUCLEOTIDE SEQUENCE [LARGE SCALE GENOMIC DNA]</scope>
    <source>
        <strain evidence="1 2">AK24</strain>
    </source>
</reference>